<evidence type="ECO:0000313" key="3">
    <source>
        <dbReference type="RefSeq" id="XP_015590193.2"/>
    </source>
</evidence>
<gene>
    <name evidence="3" type="primary">LOC107265335</name>
</gene>
<dbReference type="SMART" id="SM00034">
    <property type="entry name" value="CLECT"/>
    <property type="match status" value="1"/>
</dbReference>
<dbReference type="InterPro" id="IPR016186">
    <property type="entry name" value="C-type_lectin-like/link_sf"/>
</dbReference>
<dbReference type="SUPFAM" id="SSF56436">
    <property type="entry name" value="C-type lectin-like"/>
    <property type="match status" value="1"/>
</dbReference>
<dbReference type="PROSITE" id="PS50041">
    <property type="entry name" value="C_TYPE_LECTIN_2"/>
    <property type="match status" value="1"/>
</dbReference>
<organism evidence="2 3">
    <name type="scientific">Cephus cinctus</name>
    <name type="common">Wheat stem sawfly</name>
    <dbReference type="NCBI Taxonomy" id="211228"/>
    <lineage>
        <taxon>Eukaryota</taxon>
        <taxon>Metazoa</taxon>
        <taxon>Ecdysozoa</taxon>
        <taxon>Arthropoda</taxon>
        <taxon>Hexapoda</taxon>
        <taxon>Insecta</taxon>
        <taxon>Pterygota</taxon>
        <taxon>Neoptera</taxon>
        <taxon>Endopterygota</taxon>
        <taxon>Hymenoptera</taxon>
        <taxon>Cephoidea</taxon>
        <taxon>Cephidae</taxon>
        <taxon>Cephus</taxon>
    </lineage>
</organism>
<dbReference type="RefSeq" id="XP_015590193.2">
    <property type="nucleotide sequence ID" value="XM_015734707.2"/>
</dbReference>
<dbReference type="KEGG" id="ccin:107265335"/>
<dbReference type="PANTHER" id="PTHR22803">
    <property type="entry name" value="MANNOSE, PHOSPHOLIPASE, LECTIN RECEPTOR RELATED"/>
    <property type="match status" value="1"/>
</dbReference>
<dbReference type="InterPro" id="IPR001304">
    <property type="entry name" value="C-type_lectin-like"/>
</dbReference>
<accession>A0AAJ7FG56</accession>
<dbReference type="InterPro" id="IPR050111">
    <property type="entry name" value="C-type_lectin/snaclec_domain"/>
</dbReference>
<reference evidence="3" key="1">
    <citation type="submission" date="2025-08" db="UniProtKB">
        <authorList>
            <consortium name="RefSeq"/>
        </authorList>
    </citation>
    <scope>IDENTIFICATION</scope>
</reference>
<name>A0AAJ7FG56_CEPCN</name>
<dbReference type="InterPro" id="IPR016187">
    <property type="entry name" value="CTDL_fold"/>
</dbReference>
<dbReference type="Pfam" id="PF00059">
    <property type="entry name" value="Lectin_C"/>
    <property type="match status" value="1"/>
</dbReference>
<proteinExistence type="predicted"/>
<keyword evidence="2" id="KW-1185">Reference proteome</keyword>
<dbReference type="CDD" id="cd00037">
    <property type="entry name" value="CLECT"/>
    <property type="match status" value="1"/>
</dbReference>
<dbReference type="AlphaFoldDB" id="A0AAJ7FG56"/>
<dbReference type="Proteomes" id="UP000694920">
    <property type="component" value="Unplaced"/>
</dbReference>
<dbReference type="Gene3D" id="3.10.100.10">
    <property type="entry name" value="Mannose-Binding Protein A, subunit A"/>
    <property type="match status" value="1"/>
</dbReference>
<evidence type="ECO:0000259" key="1">
    <source>
        <dbReference type="PROSITE" id="PS50041"/>
    </source>
</evidence>
<feature type="domain" description="C-type lectin" evidence="1">
    <location>
        <begin position="175"/>
        <end position="289"/>
    </location>
</feature>
<sequence length="297" mass="31803">MTMCPATSGRVCRNNSSDASVPACSPRVTDAFYIRILYPVKKVEMQCRSGSTILPIAASLLMLALGPARSSMTPASSILCPCPTNEPILPSASPAAASSASASASASLSAQAAPATANSDDMTTGWNWSWHWSRKALLVRGVPCFCDLGARPIRDDYVYTPGIGSHKLHTRALVWNEARKMCNEEGGHLAIVNSLAEAHVLVEIFNASGPVKGASYTNVAYLGVHDLYKEGEWVTILGESLARTGYTKWSDKWGGQPDNGQGKQHCGVFMNEGGLDDVACDVPFAFFCELPDFQVPR</sequence>
<dbReference type="GeneID" id="107265335"/>
<protein>
    <submittedName>
        <fullName evidence="3">Uncharacterized protein LOC107265335</fullName>
    </submittedName>
</protein>
<evidence type="ECO:0000313" key="2">
    <source>
        <dbReference type="Proteomes" id="UP000694920"/>
    </source>
</evidence>